<evidence type="ECO:0000313" key="1">
    <source>
        <dbReference type="EMBL" id="USQ80113.1"/>
    </source>
</evidence>
<dbReference type="EMBL" id="CP099489">
    <property type="protein sequence ID" value="USQ80113.1"/>
    <property type="molecule type" value="Genomic_DNA"/>
</dbReference>
<dbReference type="InterPro" id="IPR041920">
    <property type="entry name" value="ROS/MUCR_sf"/>
</dbReference>
<organism evidence="1 2">
    <name type="scientific">Ornithinimicrobium faecis</name>
    <dbReference type="NCBI Taxonomy" id="2934158"/>
    <lineage>
        <taxon>Bacteria</taxon>
        <taxon>Bacillati</taxon>
        <taxon>Actinomycetota</taxon>
        <taxon>Actinomycetes</taxon>
        <taxon>Micrococcales</taxon>
        <taxon>Ornithinimicrobiaceae</taxon>
        <taxon>Ornithinimicrobium</taxon>
    </lineage>
</organism>
<keyword evidence="2" id="KW-1185">Reference proteome</keyword>
<dbReference type="RefSeq" id="WP_252593476.1">
    <property type="nucleotide sequence ID" value="NZ_CP099489.1"/>
</dbReference>
<evidence type="ECO:0000313" key="2">
    <source>
        <dbReference type="Proteomes" id="UP001056455"/>
    </source>
</evidence>
<name>A0ABY4YTL6_9MICO</name>
<gene>
    <name evidence="1" type="ORF">NF556_00150</name>
</gene>
<reference evidence="1" key="1">
    <citation type="submission" date="2022-06" db="EMBL/GenBank/DDBJ databases">
        <title>Ornithinimicrobium HY1793.</title>
        <authorList>
            <person name="Huang Y."/>
        </authorList>
    </citation>
    <scope>NUCLEOTIDE SEQUENCE</scope>
    <source>
        <strain evidence="1">HY1793</strain>
    </source>
</reference>
<dbReference type="Gene3D" id="1.10.10.1550">
    <property type="entry name" value="ROS/MUCR transcriptional regulator protein"/>
    <property type="match status" value="1"/>
</dbReference>
<sequence length="169" mass="18183">MSSEVGDPDGFGVFGVLDEDADGLLCHDCGHRFTHLGLHAYKAHGMTADQYRHAHGLGRRGLVVAETRATIQENARRTFAGRVAFIEARNPAAASAAQRGGPNSISPAGLAAIRETARTRRGTQRHGTVVTCAWCGNQFCPLLGAAKRRFCSRSCASRHNRNTRGLSSR</sequence>
<proteinExistence type="predicted"/>
<accession>A0ABY4YTL6</accession>
<dbReference type="Proteomes" id="UP001056455">
    <property type="component" value="Chromosome"/>
</dbReference>
<evidence type="ECO:0008006" key="3">
    <source>
        <dbReference type="Google" id="ProtNLM"/>
    </source>
</evidence>
<protein>
    <recommendedName>
        <fullName evidence="3">ROS/MUCR transcriptional regulator protein</fullName>
    </recommendedName>
</protein>